<dbReference type="PANTHER" id="PTHR21585">
    <property type="entry name" value="FULL-LENGTH CDNA CLONE CS0DC025YL05 OF NEUROBLASTOMA"/>
    <property type="match status" value="1"/>
</dbReference>
<dbReference type="CTD" id="145407"/>
<dbReference type="RefSeq" id="XP_034289330.1">
    <property type="nucleotide sequence ID" value="XM_034433439.2"/>
</dbReference>
<dbReference type="Pfam" id="PF15767">
    <property type="entry name" value="ARMH4"/>
    <property type="match status" value="1"/>
</dbReference>
<keyword evidence="2" id="KW-0472">Membrane</keyword>
<feature type="region of interest" description="Disordered" evidence="1">
    <location>
        <begin position="578"/>
        <end position="648"/>
    </location>
</feature>
<dbReference type="Proteomes" id="UP001652622">
    <property type="component" value="Unplaced"/>
</dbReference>
<evidence type="ECO:0000313" key="3">
    <source>
        <dbReference type="Proteomes" id="UP001652622"/>
    </source>
</evidence>
<dbReference type="InterPro" id="IPR031524">
    <property type="entry name" value="ARMH4"/>
</dbReference>
<proteinExistence type="predicted"/>
<sequence length="754" mass="81622">MTEIICSAHFHANFSLNMSSVRGYHTFLAFCLILLNFGSLQCLVLRQGDERHERQLHLASPAGNSLADTNASNPEGNFSSSMNIASASASESLYGASVEPSKRSLNRATTVKTTLPTILHVHNPSEHSDTDAFASTGLKIAAESERKISLNGPNEKPDKNGTQEALIATVVTIPDLLVEDDTLSSAKETVEGGGGEGKLDGDQFTLGSLEESAHVDPSDNPQVVIPKVIISFPATPTSSNLFKNPFLPTSPPVDLTKGSDGNSFPTIWMGTDAATEPRSLPADASLNLEGEISENQGPLKGILSPTTMATAGLLLSDEWDDTKLEPSSQAKAMHPLKINQPQIAQPTGQENDDVKKDPSPRLLATTAKGSKDNQNGSGQIPMQVEESANTSLNLAHTIDPSEKVGSQSESPGENVDPTVIIRSRLFPETITTTDATKSDVFQTLRHQLRGTATAFPGTATVPSPGLPTQKTTESQNVMEKEIELATQISTVSSTAQLLRILETVAPTGSPPSTHLPVKMVAVKEPVTLLENEEIISVTYIPATVADLRVPAEMTLPSLASSTRQTTVLAAHRITTASTYGLERLESEEEEEEEEEEEDEEEEEEEEDMDEDEEENDVDREPSLIDENLDDADLSSFTVPGETSQEPLEGLESPAGELSGISYHVPNAIEWEQQNQGLVRSWMEKLKDKAGYMSGMLVPVGVGIAGALFILGALYSIKIMNRRRRNGFKRHKRKREFNSMQDRVMLLADSSEDEF</sequence>
<dbReference type="AlphaFoldDB" id="A0A6P9DD02"/>
<feature type="transmembrane region" description="Helical" evidence="2">
    <location>
        <begin position="689"/>
        <end position="714"/>
    </location>
</feature>
<keyword evidence="3" id="KW-1185">Reference proteome</keyword>
<feature type="compositionally biased region" description="Polar residues" evidence="1">
    <location>
        <begin position="634"/>
        <end position="645"/>
    </location>
</feature>
<feature type="region of interest" description="Disordered" evidence="1">
    <location>
        <begin position="59"/>
        <end position="79"/>
    </location>
</feature>
<name>A0A6P9DD02_PANGU</name>
<feature type="compositionally biased region" description="Acidic residues" evidence="1">
    <location>
        <begin position="585"/>
        <end position="617"/>
    </location>
</feature>
<feature type="compositionally biased region" description="Polar residues" evidence="1">
    <location>
        <begin position="62"/>
        <end position="78"/>
    </location>
</feature>
<keyword evidence="2" id="KW-1133">Transmembrane helix</keyword>
<organism evidence="3 4">
    <name type="scientific">Pantherophis guttatus</name>
    <name type="common">Corn snake</name>
    <name type="synonym">Elaphe guttata</name>
    <dbReference type="NCBI Taxonomy" id="94885"/>
    <lineage>
        <taxon>Eukaryota</taxon>
        <taxon>Metazoa</taxon>
        <taxon>Chordata</taxon>
        <taxon>Craniata</taxon>
        <taxon>Vertebrata</taxon>
        <taxon>Euteleostomi</taxon>
        <taxon>Lepidosauria</taxon>
        <taxon>Squamata</taxon>
        <taxon>Bifurcata</taxon>
        <taxon>Unidentata</taxon>
        <taxon>Episquamata</taxon>
        <taxon>Toxicofera</taxon>
        <taxon>Serpentes</taxon>
        <taxon>Colubroidea</taxon>
        <taxon>Colubridae</taxon>
        <taxon>Colubrinae</taxon>
        <taxon>Pantherophis</taxon>
    </lineage>
</organism>
<feature type="region of interest" description="Disordered" evidence="1">
    <location>
        <begin position="325"/>
        <end position="380"/>
    </location>
</feature>
<gene>
    <name evidence="4" type="primary">ARMH4</name>
</gene>
<dbReference type="PANTHER" id="PTHR21585:SF0">
    <property type="entry name" value="ARMADILLO-LIKE HELICAL DOMAIN-CONTAINING PROTEIN 4"/>
    <property type="match status" value="1"/>
</dbReference>
<dbReference type="GeneID" id="117675105"/>
<protein>
    <submittedName>
        <fullName evidence="4">Armadillo-like helical domain-containing protein 4 isoform X2</fullName>
    </submittedName>
</protein>
<reference evidence="4" key="1">
    <citation type="submission" date="2025-08" db="UniProtKB">
        <authorList>
            <consortium name="RefSeq"/>
        </authorList>
    </citation>
    <scope>IDENTIFICATION</scope>
    <source>
        <tissue evidence="4">Blood</tissue>
    </source>
</reference>
<accession>A0A6P9DD02</accession>
<evidence type="ECO:0000256" key="2">
    <source>
        <dbReference type="SAM" id="Phobius"/>
    </source>
</evidence>
<keyword evidence="2" id="KW-0812">Transmembrane</keyword>
<evidence type="ECO:0000256" key="1">
    <source>
        <dbReference type="SAM" id="MobiDB-lite"/>
    </source>
</evidence>
<dbReference type="OrthoDB" id="9904542at2759"/>
<evidence type="ECO:0000313" key="4">
    <source>
        <dbReference type="RefSeq" id="XP_034289330.1"/>
    </source>
</evidence>
<feature type="compositionally biased region" description="Polar residues" evidence="1">
    <location>
        <begin position="339"/>
        <end position="349"/>
    </location>
</feature>